<dbReference type="EMBL" id="VBAL01000087">
    <property type="protein sequence ID" value="TMJ02105.1"/>
    <property type="molecule type" value="Genomic_DNA"/>
</dbReference>
<accession>A0A537L275</accession>
<comment type="subcellular location">
    <subcellularLocation>
        <location evidence="1">Membrane</location>
        <topology evidence="1">Multi-pass membrane protein</topology>
    </subcellularLocation>
</comment>
<dbReference type="InterPro" id="IPR002379">
    <property type="entry name" value="ATPase_proteolipid_c-like_dom"/>
</dbReference>
<organism evidence="7 8">
    <name type="scientific">Candidatus Segetimicrobium genomatis</name>
    <dbReference type="NCBI Taxonomy" id="2569760"/>
    <lineage>
        <taxon>Bacteria</taxon>
        <taxon>Bacillati</taxon>
        <taxon>Candidatus Sysuimicrobiota</taxon>
        <taxon>Candidatus Sysuimicrobiia</taxon>
        <taxon>Candidatus Sysuimicrobiales</taxon>
        <taxon>Candidatus Segetimicrobiaceae</taxon>
        <taxon>Candidatus Segetimicrobium</taxon>
    </lineage>
</organism>
<feature type="transmembrane region" description="Helical" evidence="5">
    <location>
        <begin position="62"/>
        <end position="85"/>
    </location>
</feature>
<dbReference type="GO" id="GO:0015078">
    <property type="term" value="F:proton transmembrane transporter activity"/>
    <property type="evidence" value="ECO:0007669"/>
    <property type="project" value="InterPro"/>
</dbReference>
<dbReference type="Gene3D" id="1.20.120.610">
    <property type="entry name" value="lithium bound rotor ring of v- atpase"/>
    <property type="match status" value="1"/>
</dbReference>
<dbReference type="GO" id="GO:0033177">
    <property type="term" value="C:proton-transporting two-sector ATPase complex, proton-transporting domain"/>
    <property type="evidence" value="ECO:0007669"/>
    <property type="project" value="InterPro"/>
</dbReference>
<dbReference type="AlphaFoldDB" id="A0A537L275"/>
<keyword evidence="2 5" id="KW-0812">Transmembrane</keyword>
<protein>
    <submittedName>
        <fullName evidence="7">ATPase</fullName>
    </submittedName>
</protein>
<keyword evidence="4 5" id="KW-0472">Membrane</keyword>
<proteinExistence type="predicted"/>
<dbReference type="Proteomes" id="UP000319353">
    <property type="component" value="Unassembled WGS sequence"/>
</dbReference>
<evidence type="ECO:0000259" key="6">
    <source>
        <dbReference type="Pfam" id="PF00137"/>
    </source>
</evidence>
<comment type="caution">
    <text evidence="7">The sequence shown here is derived from an EMBL/GenBank/DDBJ whole genome shotgun (WGS) entry which is preliminary data.</text>
</comment>
<evidence type="ECO:0000256" key="3">
    <source>
        <dbReference type="ARBA" id="ARBA00022989"/>
    </source>
</evidence>
<feature type="domain" description="V-ATPase proteolipid subunit C-like" evidence="6">
    <location>
        <begin position="25"/>
        <end position="83"/>
    </location>
</feature>
<dbReference type="InterPro" id="IPR035921">
    <property type="entry name" value="F/V-ATP_Csub_sf"/>
</dbReference>
<evidence type="ECO:0000313" key="8">
    <source>
        <dbReference type="Proteomes" id="UP000319353"/>
    </source>
</evidence>
<evidence type="ECO:0000256" key="5">
    <source>
        <dbReference type="SAM" id="Phobius"/>
    </source>
</evidence>
<dbReference type="CDD" id="cd18181">
    <property type="entry name" value="ATP-synt_Vo_Ao_c_TtATPase_like"/>
    <property type="match status" value="1"/>
</dbReference>
<reference evidence="7 8" key="1">
    <citation type="journal article" date="2019" name="Nat. Microbiol.">
        <title>Mediterranean grassland soil C-N compound turnover is dependent on rainfall and depth, and is mediated by genomically divergent microorganisms.</title>
        <authorList>
            <person name="Diamond S."/>
            <person name="Andeer P.F."/>
            <person name="Li Z."/>
            <person name="Crits-Christoph A."/>
            <person name="Burstein D."/>
            <person name="Anantharaman K."/>
            <person name="Lane K.R."/>
            <person name="Thomas B.C."/>
            <person name="Pan C."/>
            <person name="Northen T.R."/>
            <person name="Banfield J.F."/>
        </authorList>
    </citation>
    <scope>NUCLEOTIDE SEQUENCE [LARGE SCALE GENOMIC DNA]</scope>
    <source>
        <strain evidence="7">NP_4</strain>
    </source>
</reference>
<evidence type="ECO:0000256" key="2">
    <source>
        <dbReference type="ARBA" id="ARBA00022692"/>
    </source>
</evidence>
<feature type="transmembrane region" description="Helical" evidence="5">
    <location>
        <begin position="20"/>
        <end position="41"/>
    </location>
</feature>
<dbReference type="Pfam" id="PF00137">
    <property type="entry name" value="ATP-synt_C"/>
    <property type="match status" value="1"/>
</dbReference>
<dbReference type="SUPFAM" id="SSF81333">
    <property type="entry name" value="F1F0 ATP synthase subunit C"/>
    <property type="match status" value="1"/>
</dbReference>
<evidence type="ECO:0000256" key="4">
    <source>
        <dbReference type="ARBA" id="ARBA00023136"/>
    </source>
</evidence>
<name>A0A537L275_9BACT</name>
<keyword evidence="3 5" id="KW-1133">Transmembrane helix</keyword>
<evidence type="ECO:0000256" key="1">
    <source>
        <dbReference type="ARBA" id="ARBA00004141"/>
    </source>
</evidence>
<sequence length="88" mass="8448">MAGVAAAQEAGAAKPAGANAGLLGLAAAIAVGLGAIGTAWAQSRIGAAAAGAIAERPEMGGLMLVFLALPETMVILGFLVAFFVIGKI</sequence>
<evidence type="ECO:0000313" key="7">
    <source>
        <dbReference type="EMBL" id="TMJ02105.1"/>
    </source>
</evidence>
<gene>
    <name evidence="7" type="ORF">E6H01_07185</name>
</gene>